<comment type="caution">
    <text evidence="1">The sequence shown here is derived from an EMBL/GenBank/DDBJ whole genome shotgun (WGS) entry which is preliminary data.</text>
</comment>
<sequence length="101" mass="11489">MDMSNWDKNHVGVKRVVKKNWSQDKHKMTGMYPALNLALVNYSSGTGNLMSDVDNKRENTDCEIRQNCMLNQEGQSCDMNKLEFGVRGNIKFPSQFVRGSA</sequence>
<proteinExistence type="predicted"/>
<dbReference type="Proteomes" id="UP001283361">
    <property type="component" value="Unassembled WGS sequence"/>
</dbReference>
<name>A0AAE0ZPL2_9GAST</name>
<reference evidence="1" key="1">
    <citation type="journal article" date="2023" name="G3 (Bethesda)">
        <title>A reference genome for the long-term kleptoplast-retaining sea slug Elysia crispata morphotype clarki.</title>
        <authorList>
            <person name="Eastman K.E."/>
            <person name="Pendleton A.L."/>
            <person name="Shaikh M.A."/>
            <person name="Suttiyut T."/>
            <person name="Ogas R."/>
            <person name="Tomko P."/>
            <person name="Gavelis G."/>
            <person name="Widhalm J.R."/>
            <person name="Wisecaver J.H."/>
        </authorList>
    </citation>
    <scope>NUCLEOTIDE SEQUENCE</scope>
    <source>
        <strain evidence="1">ECLA1</strain>
    </source>
</reference>
<evidence type="ECO:0000313" key="1">
    <source>
        <dbReference type="EMBL" id="KAK3773047.1"/>
    </source>
</evidence>
<dbReference type="AlphaFoldDB" id="A0AAE0ZPL2"/>
<keyword evidence="2" id="KW-1185">Reference proteome</keyword>
<dbReference type="EMBL" id="JAWDGP010003562">
    <property type="protein sequence ID" value="KAK3773047.1"/>
    <property type="molecule type" value="Genomic_DNA"/>
</dbReference>
<protein>
    <submittedName>
        <fullName evidence="1">Uncharacterized protein</fullName>
    </submittedName>
</protein>
<accession>A0AAE0ZPL2</accession>
<evidence type="ECO:0000313" key="2">
    <source>
        <dbReference type="Proteomes" id="UP001283361"/>
    </source>
</evidence>
<gene>
    <name evidence="1" type="ORF">RRG08_009175</name>
</gene>
<organism evidence="1 2">
    <name type="scientific">Elysia crispata</name>
    <name type="common">lettuce slug</name>
    <dbReference type="NCBI Taxonomy" id="231223"/>
    <lineage>
        <taxon>Eukaryota</taxon>
        <taxon>Metazoa</taxon>
        <taxon>Spiralia</taxon>
        <taxon>Lophotrochozoa</taxon>
        <taxon>Mollusca</taxon>
        <taxon>Gastropoda</taxon>
        <taxon>Heterobranchia</taxon>
        <taxon>Euthyneura</taxon>
        <taxon>Panpulmonata</taxon>
        <taxon>Sacoglossa</taxon>
        <taxon>Placobranchoidea</taxon>
        <taxon>Plakobranchidae</taxon>
        <taxon>Elysia</taxon>
    </lineage>
</organism>